<dbReference type="AlphaFoldDB" id="A0A840NER6"/>
<keyword evidence="3" id="KW-0446">Lipid-binding</keyword>
<dbReference type="InterPro" id="IPR038261">
    <property type="entry name" value="GPP34-like_sf"/>
</dbReference>
<proteinExistence type="predicted"/>
<evidence type="ECO:0000256" key="1">
    <source>
        <dbReference type="ARBA" id="ARBA00004255"/>
    </source>
</evidence>
<organism evidence="6 7">
    <name type="scientific">Saccharopolyspora gloriosae</name>
    <dbReference type="NCBI Taxonomy" id="455344"/>
    <lineage>
        <taxon>Bacteria</taxon>
        <taxon>Bacillati</taxon>
        <taxon>Actinomycetota</taxon>
        <taxon>Actinomycetes</taxon>
        <taxon>Pseudonocardiales</taxon>
        <taxon>Pseudonocardiaceae</taxon>
        <taxon>Saccharopolyspora</taxon>
    </lineage>
</organism>
<dbReference type="Pfam" id="PF05719">
    <property type="entry name" value="GPP34"/>
    <property type="match status" value="1"/>
</dbReference>
<feature type="region of interest" description="Disordered" evidence="5">
    <location>
        <begin position="1"/>
        <end position="48"/>
    </location>
</feature>
<evidence type="ECO:0000256" key="5">
    <source>
        <dbReference type="SAM" id="MobiDB-lite"/>
    </source>
</evidence>
<evidence type="ECO:0000256" key="4">
    <source>
        <dbReference type="ARBA" id="ARBA00023136"/>
    </source>
</evidence>
<evidence type="ECO:0000256" key="3">
    <source>
        <dbReference type="ARBA" id="ARBA00023121"/>
    </source>
</evidence>
<evidence type="ECO:0000256" key="2">
    <source>
        <dbReference type="ARBA" id="ARBA00023034"/>
    </source>
</evidence>
<evidence type="ECO:0000313" key="7">
    <source>
        <dbReference type="Proteomes" id="UP000580474"/>
    </source>
</evidence>
<dbReference type="Gene3D" id="1.10.3630.10">
    <property type="entry name" value="yeast vps74-n-term truncation variant domain like"/>
    <property type="match status" value="1"/>
</dbReference>
<keyword evidence="7" id="KW-1185">Reference proteome</keyword>
<dbReference type="GO" id="GO:0070273">
    <property type="term" value="F:phosphatidylinositol-4-phosphate binding"/>
    <property type="evidence" value="ECO:0007669"/>
    <property type="project" value="InterPro"/>
</dbReference>
<gene>
    <name evidence="6" type="ORF">BJ969_002559</name>
</gene>
<dbReference type="Proteomes" id="UP000580474">
    <property type="component" value="Unassembled WGS sequence"/>
</dbReference>
<keyword evidence="4" id="KW-0472">Membrane</keyword>
<accession>A0A840NER6</accession>
<comment type="subcellular location">
    <subcellularLocation>
        <location evidence="1">Golgi apparatus membrane</location>
        <topology evidence="1">Peripheral membrane protein</topology>
        <orientation evidence="1">Cytoplasmic side</orientation>
    </subcellularLocation>
</comment>
<dbReference type="InterPro" id="IPR008628">
    <property type="entry name" value="GPP34-like"/>
</dbReference>
<keyword evidence="2" id="KW-0333">Golgi apparatus</keyword>
<comment type="caution">
    <text evidence="6">The sequence shown here is derived from an EMBL/GenBank/DDBJ whole genome shotgun (WGS) entry which is preliminary data.</text>
</comment>
<dbReference type="GO" id="GO:0012505">
    <property type="term" value="C:endomembrane system"/>
    <property type="evidence" value="ECO:0007669"/>
    <property type="project" value="UniProtKB-ARBA"/>
</dbReference>
<sequence length="274" mass="29857">MSINGGAVNGRRGRRLPRNNLVTAEEPADRPDPPAVRGEQVARERPTRTGRIPLRLADRYFLAAHAGADRLTARVDPALVALGCAGGLLVELLLEDEIGVEPTVRPAGKGMPPDFLSWSVLREIRNEPDHAVRTWIRYLARTATEKVRARLTITDVVREVPVSAGWRGGPAVAWRTGSLDHRTPVEDLVDLFAHAESAATRSGMITVPEAKAEVALALLATGTGVTGRLGLSRPVLRQAERRSEDWLPRLPGGLRTVVAEVTAAREQWAMTPRR</sequence>
<dbReference type="RefSeq" id="WP_184479157.1">
    <property type="nucleotide sequence ID" value="NZ_JACHIV010000001.1"/>
</dbReference>
<evidence type="ECO:0008006" key="8">
    <source>
        <dbReference type="Google" id="ProtNLM"/>
    </source>
</evidence>
<name>A0A840NER6_9PSEU</name>
<reference evidence="6 7" key="1">
    <citation type="submission" date="2020-08" db="EMBL/GenBank/DDBJ databases">
        <title>Sequencing the genomes of 1000 actinobacteria strains.</title>
        <authorList>
            <person name="Klenk H.-P."/>
        </authorList>
    </citation>
    <scope>NUCLEOTIDE SEQUENCE [LARGE SCALE GENOMIC DNA]</scope>
    <source>
        <strain evidence="6 7">DSM 45582</strain>
    </source>
</reference>
<evidence type="ECO:0000313" key="6">
    <source>
        <dbReference type="EMBL" id="MBB5069471.1"/>
    </source>
</evidence>
<dbReference type="GO" id="GO:0005737">
    <property type="term" value="C:cytoplasm"/>
    <property type="evidence" value="ECO:0007669"/>
    <property type="project" value="UniProtKB-ARBA"/>
</dbReference>
<dbReference type="EMBL" id="JACHIV010000001">
    <property type="protein sequence ID" value="MBB5069471.1"/>
    <property type="molecule type" value="Genomic_DNA"/>
</dbReference>
<protein>
    <recommendedName>
        <fullName evidence="8">Golgi phosphoprotein 3 GPP34</fullName>
    </recommendedName>
</protein>
<feature type="compositionally biased region" description="Low complexity" evidence="5">
    <location>
        <begin position="1"/>
        <end position="10"/>
    </location>
</feature>